<proteinExistence type="predicted"/>
<sequence length="257" mass="29215">MAVCELDDPEVRVLVGLDHEDMRHVANRTDLIISKDNGSTQQLLAAKAFGLWMKDTGCAKLLVHGDFAYISPLSAVCTGLTRAVRDFAGCAGIVFFCSFHYEDYERDGISWLLKSFLMQLLVYFFKIDLTPLLGGYLDASRIGVDRLLDLFSMLYHQLPPDTTLFCLIDNINCYQMDENLEDTRKVIAMLEDLVDKPTRGPVFKLLFTNQPYKREEHKLVNFDADATIDMPTLPKVQNRQRNGKVSKWAGLVPHMSR</sequence>
<dbReference type="PANTHER" id="PTHR40619:SF3">
    <property type="entry name" value="FUNGAL STAND N-TERMINAL GOODBYE DOMAIN-CONTAINING PROTEIN"/>
    <property type="match status" value="1"/>
</dbReference>
<organism evidence="1 2">
    <name type="scientific">Stachybotrys chartarum (strain CBS 109288 / IBT 7711)</name>
    <name type="common">Toxic black mold</name>
    <name type="synonym">Stilbospora chartarum</name>
    <dbReference type="NCBI Taxonomy" id="1280523"/>
    <lineage>
        <taxon>Eukaryota</taxon>
        <taxon>Fungi</taxon>
        <taxon>Dikarya</taxon>
        <taxon>Ascomycota</taxon>
        <taxon>Pezizomycotina</taxon>
        <taxon>Sordariomycetes</taxon>
        <taxon>Hypocreomycetidae</taxon>
        <taxon>Hypocreales</taxon>
        <taxon>Stachybotryaceae</taxon>
        <taxon>Stachybotrys</taxon>
    </lineage>
</organism>
<dbReference type="AlphaFoldDB" id="A0A084B492"/>
<reference evidence="1 2" key="1">
    <citation type="journal article" date="2014" name="BMC Genomics">
        <title>Comparative genome sequencing reveals chemotype-specific gene clusters in the toxigenic black mold Stachybotrys.</title>
        <authorList>
            <person name="Semeiks J."/>
            <person name="Borek D."/>
            <person name="Otwinowski Z."/>
            <person name="Grishin N.V."/>
        </authorList>
    </citation>
    <scope>NUCLEOTIDE SEQUENCE [LARGE SCALE GENOMIC DNA]</scope>
    <source>
        <strain evidence="2">CBS 109288 / IBT 7711</strain>
    </source>
</reference>
<dbReference type="EMBL" id="KL648095">
    <property type="protein sequence ID" value="KEY72371.1"/>
    <property type="molecule type" value="Genomic_DNA"/>
</dbReference>
<keyword evidence="2" id="KW-1185">Reference proteome</keyword>
<protein>
    <submittedName>
        <fullName evidence="1">Uncharacterized protein</fullName>
    </submittedName>
</protein>
<evidence type="ECO:0000313" key="1">
    <source>
        <dbReference type="EMBL" id="KEY72371.1"/>
    </source>
</evidence>
<name>A0A084B492_STACB</name>
<gene>
    <name evidence="1" type="ORF">S7711_10409</name>
</gene>
<dbReference type="OrthoDB" id="5419927at2759"/>
<dbReference type="HOGENOM" id="CLU_1082484_0_0_1"/>
<dbReference type="PANTHER" id="PTHR40619">
    <property type="entry name" value="FUNGAL STAND N-TERMINAL GOODBYE DOMAIN-CONTAINING PROTEIN"/>
    <property type="match status" value="1"/>
</dbReference>
<dbReference type="Proteomes" id="UP000028045">
    <property type="component" value="Unassembled WGS sequence"/>
</dbReference>
<accession>A0A084B492</accession>
<evidence type="ECO:0000313" key="2">
    <source>
        <dbReference type="Proteomes" id="UP000028045"/>
    </source>
</evidence>